<keyword evidence="3 8" id="KW-0812">Transmembrane</keyword>
<keyword evidence="4" id="KW-0732">Signal</keyword>
<accession>A0A226DUP2</accession>
<evidence type="ECO:0000313" key="10">
    <source>
        <dbReference type="Proteomes" id="UP000198287"/>
    </source>
</evidence>
<evidence type="ECO:0000256" key="6">
    <source>
        <dbReference type="ARBA" id="ARBA00023136"/>
    </source>
</evidence>
<protein>
    <submittedName>
        <fullName evidence="9">SID1 transmembrane family member 1</fullName>
    </submittedName>
</protein>
<evidence type="ECO:0000256" key="7">
    <source>
        <dbReference type="ARBA" id="ARBA00023180"/>
    </source>
</evidence>
<dbReference type="GO" id="GO:0005886">
    <property type="term" value="C:plasma membrane"/>
    <property type="evidence" value="ECO:0007669"/>
    <property type="project" value="TreeGrafter"/>
</dbReference>
<evidence type="ECO:0000256" key="4">
    <source>
        <dbReference type="ARBA" id="ARBA00022729"/>
    </source>
</evidence>
<dbReference type="PANTHER" id="PTHR12185">
    <property type="entry name" value="SID1 TRANSMEMBRANE FAMILY MEMEBER"/>
    <property type="match status" value="1"/>
</dbReference>
<keyword evidence="6 8" id="KW-0472">Membrane</keyword>
<comment type="subcellular location">
    <subcellularLocation>
        <location evidence="1">Membrane</location>
        <topology evidence="1">Multi-pass membrane protein</topology>
    </subcellularLocation>
</comment>
<evidence type="ECO:0000256" key="3">
    <source>
        <dbReference type="ARBA" id="ARBA00022692"/>
    </source>
</evidence>
<evidence type="ECO:0000313" key="9">
    <source>
        <dbReference type="EMBL" id="OXA48421.1"/>
    </source>
</evidence>
<dbReference type="GO" id="GO:0005764">
    <property type="term" value="C:lysosome"/>
    <property type="evidence" value="ECO:0007669"/>
    <property type="project" value="TreeGrafter"/>
</dbReference>
<dbReference type="EMBL" id="LNIX01000011">
    <property type="protein sequence ID" value="OXA48421.1"/>
    <property type="molecule type" value="Genomic_DNA"/>
</dbReference>
<comment type="similarity">
    <text evidence="2">Belongs to the SID1 family.</text>
</comment>
<keyword evidence="7" id="KW-0325">Glycoprotein</keyword>
<dbReference type="Proteomes" id="UP000198287">
    <property type="component" value="Unassembled WGS sequence"/>
</dbReference>
<dbReference type="AlphaFoldDB" id="A0A226DUP2"/>
<reference evidence="9 10" key="1">
    <citation type="submission" date="2015-12" db="EMBL/GenBank/DDBJ databases">
        <title>The genome of Folsomia candida.</title>
        <authorList>
            <person name="Faddeeva A."/>
            <person name="Derks M.F."/>
            <person name="Anvar Y."/>
            <person name="Smit S."/>
            <person name="Van Straalen N."/>
            <person name="Roelofs D."/>
        </authorList>
    </citation>
    <scope>NUCLEOTIDE SEQUENCE [LARGE SCALE GENOMIC DNA]</scope>
    <source>
        <strain evidence="9 10">VU population</strain>
        <tissue evidence="9">Whole body</tissue>
    </source>
</reference>
<dbReference type="GO" id="GO:0003725">
    <property type="term" value="F:double-stranded RNA binding"/>
    <property type="evidence" value="ECO:0007669"/>
    <property type="project" value="TreeGrafter"/>
</dbReference>
<dbReference type="OrthoDB" id="416618at2759"/>
<feature type="non-terminal residue" evidence="9">
    <location>
        <position position="1"/>
    </location>
</feature>
<evidence type="ECO:0000256" key="8">
    <source>
        <dbReference type="SAM" id="Phobius"/>
    </source>
</evidence>
<organism evidence="9 10">
    <name type="scientific">Folsomia candida</name>
    <name type="common">Springtail</name>
    <dbReference type="NCBI Taxonomy" id="158441"/>
    <lineage>
        <taxon>Eukaryota</taxon>
        <taxon>Metazoa</taxon>
        <taxon>Ecdysozoa</taxon>
        <taxon>Arthropoda</taxon>
        <taxon>Hexapoda</taxon>
        <taxon>Collembola</taxon>
        <taxon>Entomobryomorpha</taxon>
        <taxon>Isotomoidea</taxon>
        <taxon>Isotomidae</taxon>
        <taxon>Proisotominae</taxon>
        <taxon>Folsomia</taxon>
    </lineage>
</organism>
<dbReference type="Pfam" id="PF13965">
    <property type="entry name" value="SID-1_RNA_chan"/>
    <property type="match status" value="2"/>
</dbReference>
<evidence type="ECO:0000256" key="2">
    <source>
        <dbReference type="ARBA" id="ARBA00006618"/>
    </source>
</evidence>
<feature type="transmembrane region" description="Helical" evidence="8">
    <location>
        <begin position="266"/>
        <end position="289"/>
    </location>
</feature>
<evidence type="ECO:0000256" key="1">
    <source>
        <dbReference type="ARBA" id="ARBA00004141"/>
    </source>
</evidence>
<sequence length="359" mass="41013">FPQTWSQIAGRRFCLQEDKSLPRDQTLVRDVWITVTTCSVDPFPFNLRLDYAPDQVVKINEINEISVCSTFSKFFKFYFPEILSSDELVLIEVSSTRNQSYCTTFSVQKLNCPVEVTKRHVDSGDGYEQTITSSGSMIIPRQLFSDGFFLIFVVHPTDDACNKGFSPGDIVNPNVIQTDGPFCPRENPFNVSIRPIIPQGNYGRPMWEPVVIPLAIIITIEGLIFAYMVITGRKIVCQERLNLCEFLKISWTAAMRTSKAGFSRNFWRLTLIVGIFHAVPAIKLVINWIRILIAMGEHDLCYFNSKCAHPDFFLGVYFMDFNHIWSKLLYILLGGLFLVKLVFNEWVTKAGFILPKIEA</sequence>
<keyword evidence="10" id="KW-1185">Reference proteome</keyword>
<gene>
    <name evidence="9" type="ORF">Fcan01_16148</name>
</gene>
<proteinExistence type="inferred from homology"/>
<dbReference type="STRING" id="158441.A0A226DUP2"/>
<feature type="transmembrane region" description="Helical" evidence="8">
    <location>
        <begin position="324"/>
        <end position="343"/>
    </location>
</feature>
<dbReference type="InterPro" id="IPR025958">
    <property type="entry name" value="SID1_TM_fam"/>
</dbReference>
<name>A0A226DUP2_FOLCA</name>
<dbReference type="PANTHER" id="PTHR12185:SF14">
    <property type="entry name" value="CHOLESTEROL UPTAKE PROTEIN 1"/>
    <property type="match status" value="1"/>
</dbReference>
<dbReference type="GO" id="GO:0051033">
    <property type="term" value="F:RNA transmembrane transporter activity"/>
    <property type="evidence" value="ECO:0007669"/>
    <property type="project" value="TreeGrafter"/>
</dbReference>
<evidence type="ECO:0000256" key="5">
    <source>
        <dbReference type="ARBA" id="ARBA00022989"/>
    </source>
</evidence>
<keyword evidence="5 8" id="KW-1133">Transmembrane helix</keyword>
<comment type="caution">
    <text evidence="9">The sequence shown here is derived from an EMBL/GenBank/DDBJ whole genome shotgun (WGS) entry which is preliminary data.</text>
</comment>
<feature type="transmembrane region" description="Helical" evidence="8">
    <location>
        <begin position="210"/>
        <end position="230"/>
    </location>
</feature>